<dbReference type="PANTHER" id="PTHR21540:SF0">
    <property type="entry name" value="PHD FAMILY PROTEIN"/>
    <property type="match status" value="1"/>
</dbReference>
<evidence type="ECO:0000256" key="1">
    <source>
        <dbReference type="PROSITE-ProRule" id="PRU00175"/>
    </source>
</evidence>
<keyword evidence="1" id="KW-0863">Zinc-finger</keyword>
<evidence type="ECO:0000313" key="5">
    <source>
        <dbReference type="Proteomes" id="UP001280581"/>
    </source>
</evidence>
<dbReference type="PROSITE" id="PS50089">
    <property type="entry name" value="ZF_RING_2"/>
    <property type="match status" value="1"/>
</dbReference>
<keyword evidence="1" id="KW-0862">Zinc</keyword>
<organism evidence="4 5">
    <name type="scientific">Pseudopithomyces chartarum</name>
    <dbReference type="NCBI Taxonomy" id="1892770"/>
    <lineage>
        <taxon>Eukaryota</taxon>
        <taxon>Fungi</taxon>
        <taxon>Dikarya</taxon>
        <taxon>Ascomycota</taxon>
        <taxon>Pezizomycotina</taxon>
        <taxon>Dothideomycetes</taxon>
        <taxon>Pleosporomycetidae</taxon>
        <taxon>Pleosporales</taxon>
        <taxon>Massarineae</taxon>
        <taxon>Didymosphaeriaceae</taxon>
        <taxon>Pseudopithomyces</taxon>
    </lineage>
</organism>
<dbReference type="InterPro" id="IPR013083">
    <property type="entry name" value="Znf_RING/FYVE/PHD"/>
</dbReference>
<dbReference type="Proteomes" id="UP001280581">
    <property type="component" value="Unassembled WGS sequence"/>
</dbReference>
<dbReference type="InterPro" id="IPR039903">
    <property type="entry name" value="Zswim2"/>
</dbReference>
<dbReference type="Gene3D" id="3.30.40.10">
    <property type="entry name" value="Zinc/RING finger domain, C3HC4 (zinc finger)"/>
    <property type="match status" value="1"/>
</dbReference>
<dbReference type="InterPro" id="IPR001841">
    <property type="entry name" value="Znf_RING"/>
</dbReference>
<name>A0AAN6RLU3_9PLEO</name>
<comment type="caution">
    <text evidence="4">The sequence shown here is derived from an EMBL/GenBank/DDBJ whole genome shotgun (WGS) entry which is preliminary data.</text>
</comment>
<dbReference type="AlphaFoldDB" id="A0AAN6RLU3"/>
<dbReference type="PANTHER" id="PTHR21540">
    <property type="entry name" value="RING FINGER AND SWIM DOMAIN-CONTAINING PROTEIN 2"/>
    <property type="match status" value="1"/>
</dbReference>
<dbReference type="SUPFAM" id="SSF57850">
    <property type="entry name" value="RING/U-box"/>
    <property type="match status" value="1"/>
</dbReference>
<dbReference type="EMBL" id="WVTA01000002">
    <property type="protein sequence ID" value="KAK3215826.1"/>
    <property type="molecule type" value="Genomic_DNA"/>
</dbReference>
<feature type="domain" description="RING-type" evidence="3">
    <location>
        <begin position="195"/>
        <end position="246"/>
    </location>
</feature>
<proteinExistence type="predicted"/>
<feature type="region of interest" description="Disordered" evidence="2">
    <location>
        <begin position="103"/>
        <end position="175"/>
    </location>
</feature>
<evidence type="ECO:0000256" key="2">
    <source>
        <dbReference type="SAM" id="MobiDB-lite"/>
    </source>
</evidence>
<reference evidence="4 5" key="1">
    <citation type="submission" date="2021-02" db="EMBL/GenBank/DDBJ databases">
        <title>Genome assembly of Pseudopithomyces chartarum.</title>
        <authorList>
            <person name="Jauregui R."/>
            <person name="Singh J."/>
            <person name="Voisey C."/>
        </authorList>
    </citation>
    <scope>NUCLEOTIDE SEQUENCE [LARGE SCALE GENOMIC DNA]</scope>
    <source>
        <strain evidence="4 5">AGR01</strain>
    </source>
</reference>
<dbReference type="GO" id="GO:0061630">
    <property type="term" value="F:ubiquitin protein ligase activity"/>
    <property type="evidence" value="ECO:0007669"/>
    <property type="project" value="InterPro"/>
</dbReference>
<keyword evidence="1" id="KW-0479">Metal-binding</keyword>
<keyword evidence="5" id="KW-1185">Reference proteome</keyword>
<dbReference type="GO" id="GO:0008270">
    <property type="term" value="F:zinc ion binding"/>
    <property type="evidence" value="ECO:0007669"/>
    <property type="project" value="UniProtKB-KW"/>
</dbReference>
<evidence type="ECO:0000259" key="3">
    <source>
        <dbReference type="PROSITE" id="PS50089"/>
    </source>
</evidence>
<feature type="compositionally biased region" description="Low complexity" evidence="2">
    <location>
        <begin position="105"/>
        <end position="136"/>
    </location>
</feature>
<gene>
    <name evidence="4" type="ORF">GRF29_8g1196557</name>
</gene>
<protein>
    <recommendedName>
        <fullName evidence="3">RING-type domain-containing protein</fullName>
    </recommendedName>
</protein>
<evidence type="ECO:0000313" key="4">
    <source>
        <dbReference type="EMBL" id="KAK3215826.1"/>
    </source>
</evidence>
<accession>A0AAN6RLU3</accession>
<sequence length="255" mass="28408">MPSSTCHISLWDARDVLKIENMRTCIGQARSRGRDCTVAIACHNRQKANSLMDALNRRYPDPAALEADLLRLAGLLLCQRFHQNQSQEIVDKWNTYLEDLRESRSSSSETSVSTTQSTTQSTRSESSQTSSQSSSRISHIVTIPTPIIDESPVRSAEQPPTSPSAATTQGAETAASPSVACTRRHIRRRAIDDSCPICYEDFLLRDQDQLVWCKSGCGRTVHKTCFDTWKTACLDREAAVTCVMCRTQWARDCAC</sequence>